<name>A0A7R8CLS5_LEPSM</name>
<dbReference type="AlphaFoldDB" id="A0A7R8CLS5"/>
<sequence length="289" mass="33166">MCNWEERLCIDISGYSTALSHTRDTFTELRDVRCRPVRGLSAAIPYCRKFASSNVCSESMRLRIESIVFGSLYVDTNSSTPYTDATKVRAKKHTANQSWEKVEVSFIAGERALYSTCRKSSNAIICKSIQTIKYRPRKKKNITRPLDAAKKEELFFGKKKDESQNEVPSVFNESSQQLKSRLNSESLDYNPYHNNNNSSRHPSHHNPPELLLLSNTMVKTTFYRAYTFRLVLQPHPMSLVPQSLLHSMTMNESVTLRNMKAPFRTIPLLPPQQTPKISSFEDVPPHWTD</sequence>
<dbReference type="Proteomes" id="UP000675881">
    <property type="component" value="Chromosome 15"/>
</dbReference>
<proteinExistence type="predicted"/>
<reference evidence="2" key="1">
    <citation type="submission" date="2021-02" db="EMBL/GenBank/DDBJ databases">
        <authorList>
            <person name="Bekaert M."/>
        </authorList>
    </citation>
    <scope>NUCLEOTIDE SEQUENCE</scope>
    <source>
        <strain evidence="2">IoA-00</strain>
    </source>
</reference>
<protein>
    <submittedName>
        <fullName evidence="2">(salmon louse) hypothetical protein</fullName>
    </submittedName>
</protein>
<feature type="compositionally biased region" description="Low complexity" evidence="1">
    <location>
        <begin position="189"/>
        <end position="200"/>
    </location>
</feature>
<accession>A0A7R8CLS5</accession>
<evidence type="ECO:0000256" key="1">
    <source>
        <dbReference type="SAM" id="MobiDB-lite"/>
    </source>
</evidence>
<gene>
    <name evidence="2" type="ORF">LSAA_6036</name>
</gene>
<dbReference type="EMBL" id="HG994594">
    <property type="protein sequence ID" value="CAF2860718.1"/>
    <property type="molecule type" value="Genomic_DNA"/>
</dbReference>
<evidence type="ECO:0000313" key="3">
    <source>
        <dbReference type="Proteomes" id="UP000675881"/>
    </source>
</evidence>
<feature type="region of interest" description="Disordered" evidence="1">
    <location>
        <begin position="157"/>
        <end position="208"/>
    </location>
</feature>
<dbReference type="OrthoDB" id="6247875at2759"/>
<feature type="compositionally biased region" description="Polar residues" evidence="1">
    <location>
        <begin position="165"/>
        <end position="187"/>
    </location>
</feature>
<evidence type="ECO:0000313" key="2">
    <source>
        <dbReference type="EMBL" id="CAF2860718.1"/>
    </source>
</evidence>
<organism evidence="2 3">
    <name type="scientific">Lepeophtheirus salmonis</name>
    <name type="common">Salmon louse</name>
    <name type="synonym">Caligus salmonis</name>
    <dbReference type="NCBI Taxonomy" id="72036"/>
    <lineage>
        <taxon>Eukaryota</taxon>
        <taxon>Metazoa</taxon>
        <taxon>Ecdysozoa</taxon>
        <taxon>Arthropoda</taxon>
        <taxon>Crustacea</taxon>
        <taxon>Multicrustacea</taxon>
        <taxon>Hexanauplia</taxon>
        <taxon>Copepoda</taxon>
        <taxon>Siphonostomatoida</taxon>
        <taxon>Caligidae</taxon>
        <taxon>Lepeophtheirus</taxon>
    </lineage>
</organism>
<keyword evidence="3" id="KW-1185">Reference proteome</keyword>